<gene>
    <name evidence="1" type="ORF">NOR_06973</name>
</gene>
<name>A0A166ZGH5_METRR</name>
<dbReference type="OrthoDB" id="4941413at2759"/>
<evidence type="ECO:0000313" key="2">
    <source>
        <dbReference type="Proteomes" id="UP000243498"/>
    </source>
</evidence>
<dbReference type="Proteomes" id="UP000243498">
    <property type="component" value="Unassembled WGS sequence"/>
</dbReference>
<dbReference type="AlphaFoldDB" id="A0A166ZGH5"/>
<dbReference type="STRING" id="1081105.A0A166ZGH5"/>
<organism evidence="1 2">
    <name type="scientific">Metarhizium rileyi (strain RCEF 4871)</name>
    <name type="common">Nomuraea rileyi</name>
    <dbReference type="NCBI Taxonomy" id="1649241"/>
    <lineage>
        <taxon>Eukaryota</taxon>
        <taxon>Fungi</taxon>
        <taxon>Dikarya</taxon>
        <taxon>Ascomycota</taxon>
        <taxon>Pezizomycotina</taxon>
        <taxon>Sordariomycetes</taxon>
        <taxon>Hypocreomycetidae</taxon>
        <taxon>Hypocreales</taxon>
        <taxon>Clavicipitaceae</taxon>
        <taxon>Metarhizium</taxon>
    </lineage>
</organism>
<comment type="caution">
    <text evidence="1">The sequence shown here is derived from an EMBL/GenBank/DDBJ whole genome shotgun (WGS) entry which is preliminary data.</text>
</comment>
<proteinExistence type="predicted"/>
<reference evidence="1 2" key="1">
    <citation type="journal article" date="2016" name="Genome Biol. Evol.">
        <title>Divergent and convergent evolution of fungal pathogenicity.</title>
        <authorList>
            <person name="Shang Y."/>
            <person name="Xiao G."/>
            <person name="Zheng P."/>
            <person name="Cen K."/>
            <person name="Zhan S."/>
            <person name="Wang C."/>
        </authorList>
    </citation>
    <scope>NUCLEOTIDE SEQUENCE [LARGE SCALE GENOMIC DNA]</scope>
    <source>
        <strain evidence="1 2">RCEF 4871</strain>
    </source>
</reference>
<evidence type="ECO:0000313" key="1">
    <source>
        <dbReference type="EMBL" id="OAA37896.1"/>
    </source>
</evidence>
<accession>A0A166ZGH5</accession>
<protein>
    <submittedName>
        <fullName evidence="1">Uncharacterized protein</fullName>
    </submittedName>
</protein>
<sequence length="557" mass="62666">MSDQQKDDTLAGIGNYLPGPASASLCAAGDSIPWDGYTPQEQDISTSYQALSWSPDHPNQARLTHTQQLTNQVTQEFGELLSGSQHQQQQQQCYDGNNACIDLQLQEIPIDEEWTDYLYCHPSASSDSPGWPNSRPNDLTRPSYPITHTDNGVGTLAEQVDTCEVTGSHSQNMSTNVDHIVPLDNSASEWSHSGLQKKDNYVTGFEDMALSPRNKTLASPGHTLTSFLPQSIRDGSVPSEESPYQYTQLIDNGLFLINSASFPASLKSSSAEKIDFAHYSPYLAEFNQFYHARLQSQGLYYDLDLVACQQHWEQARLDYDDPLGSCTVEDFITSKHKWQETMTCHAMLVVPNPHKNWDDPLEAFSTLDKMSGCVEFSLMPKTDNSTSRMSVPGPGKDASEYLHYVVMLIFERTRHHLELAAYSRLEQDLVAGEVNTRIMTFLVVLLFSLRRRIAICKGTRIREDTRAGYPSQGTQASTECSGIERMTYFCFQLYVHYFCRYSKMISATASEIISEQVTIDLDTYASIMDCWPTVPTKQGFLDWMKDGEDLYMSPAWA</sequence>
<dbReference type="EMBL" id="AZHC01000028">
    <property type="protein sequence ID" value="OAA37896.1"/>
    <property type="molecule type" value="Genomic_DNA"/>
</dbReference>
<keyword evidence="2" id="KW-1185">Reference proteome</keyword>